<sequence length="123" mass="14292">MEFTIAAAHQENVLDKIGKQFRMGITNYGASEITSPAVRERIRIKKYAYTPKQGQYLSFIHYYRKINGIPPAQTDFQKHFKVTPPTVHMMLVKLEERGYIRRESGVPRSIELLLPEKDIPDLE</sequence>
<dbReference type="InterPro" id="IPR036388">
    <property type="entry name" value="WH-like_DNA-bd_sf"/>
</dbReference>
<gene>
    <name evidence="2" type="ORF">BECKDK2373C_GA0170839_108319</name>
</gene>
<dbReference type="SUPFAM" id="SSF46785">
    <property type="entry name" value="Winged helix' DNA-binding domain"/>
    <property type="match status" value="1"/>
</dbReference>
<accession>A0A450T2D1</accession>
<feature type="domain" description="LexA repressor DNA-binding" evidence="1">
    <location>
        <begin position="50"/>
        <end position="108"/>
    </location>
</feature>
<dbReference type="AlphaFoldDB" id="A0A450T2D1"/>
<evidence type="ECO:0000259" key="1">
    <source>
        <dbReference type="Pfam" id="PF01726"/>
    </source>
</evidence>
<dbReference type="Gene3D" id="1.10.10.10">
    <property type="entry name" value="Winged helix-like DNA-binding domain superfamily/Winged helix DNA-binding domain"/>
    <property type="match status" value="1"/>
</dbReference>
<dbReference type="InterPro" id="IPR006199">
    <property type="entry name" value="LexA_DNA-bd_dom"/>
</dbReference>
<evidence type="ECO:0000313" key="2">
    <source>
        <dbReference type="EMBL" id="VFJ60685.1"/>
    </source>
</evidence>
<proteinExistence type="predicted"/>
<organism evidence="2">
    <name type="scientific">Candidatus Kentrum sp. DK</name>
    <dbReference type="NCBI Taxonomy" id="2126562"/>
    <lineage>
        <taxon>Bacteria</taxon>
        <taxon>Pseudomonadati</taxon>
        <taxon>Pseudomonadota</taxon>
        <taxon>Gammaproteobacteria</taxon>
        <taxon>Candidatus Kentrum</taxon>
    </lineage>
</organism>
<reference evidence="2" key="1">
    <citation type="submission" date="2019-02" db="EMBL/GenBank/DDBJ databases">
        <authorList>
            <person name="Gruber-Vodicka R. H."/>
            <person name="Seah K. B. B."/>
        </authorList>
    </citation>
    <scope>NUCLEOTIDE SEQUENCE</scope>
    <source>
        <strain evidence="2">BECK_DK161</strain>
    </source>
</reference>
<protein>
    <submittedName>
        <fullName evidence="2">LexA DNA binding domain-containing protein</fullName>
    </submittedName>
</protein>
<dbReference type="EMBL" id="CAADEY010000083">
    <property type="protein sequence ID" value="VFJ60685.1"/>
    <property type="molecule type" value="Genomic_DNA"/>
</dbReference>
<name>A0A450T2D1_9GAMM</name>
<dbReference type="GO" id="GO:0004252">
    <property type="term" value="F:serine-type endopeptidase activity"/>
    <property type="evidence" value="ECO:0007669"/>
    <property type="project" value="InterPro"/>
</dbReference>
<dbReference type="Pfam" id="PF01726">
    <property type="entry name" value="LexA_DNA_bind"/>
    <property type="match status" value="1"/>
</dbReference>
<dbReference type="InterPro" id="IPR036390">
    <property type="entry name" value="WH_DNA-bd_sf"/>
</dbReference>
<dbReference type="GO" id="GO:0006508">
    <property type="term" value="P:proteolysis"/>
    <property type="evidence" value="ECO:0007669"/>
    <property type="project" value="InterPro"/>
</dbReference>